<dbReference type="GeneTree" id="ENSGT00960000186967"/>
<accession>A0A803Y1W4</accession>
<dbReference type="InterPro" id="IPR013783">
    <property type="entry name" value="Ig-like_fold"/>
</dbReference>
<dbReference type="Proteomes" id="UP000001645">
    <property type="component" value="Chromosome 29"/>
</dbReference>
<dbReference type="Ensembl" id="ENSMGAT00000037273.1">
    <property type="protein sequence ID" value="ENSMGAP00000025761.1"/>
    <property type="gene ID" value="ENSMGAG00000019102.1"/>
</dbReference>
<reference evidence="1" key="3">
    <citation type="submission" date="2025-09" db="UniProtKB">
        <authorList>
            <consortium name="Ensembl"/>
        </authorList>
    </citation>
    <scope>IDENTIFICATION</scope>
</reference>
<proteinExistence type="predicted"/>
<evidence type="ECO:0000313" key="2">
    <source>
        <dbReference type="Proteomes" id="UP000001645"/>
    </source>
</evidence>
<name>A0A803Y1W4_MELGA</name>
<organism evidence="1 2">
    <name type="scientific">Meleagris gallopavo</name>
    <name type="common">Wild turkey</name>
    <dbReference type="NCBI Taxonomy" id="9103"/>
    <lineage>
        <taxon>Eukaryota</taxon>
        <taxon>Metazoa</taxon>
        <taxon>Chordata</taxon>
        <taxon>Craniata</taxon>
        <taxon>Vertebrata</taxon>
        <taxon>Euteleostomi</taxon>
        <taxon>Archelosauria</taxon>
        <taxon>Archosauria</taxon>
        <taxon>Dinosauria</taxon>
        <taxon>Saurischia</taxon>
        <taxon>Theropoda</taxon>
        <taxon>Coelurosauria</taxon>
        <taxon>Aves</taxon>
        <taxon>Neognathae</taxon>
        <taxon>Galloanserae</taxon>
        <taxon>Galliformes</taxon>
        <taxon>Phasianidae</taxon>
        <taxon>Meleagridinae</taxon>
        <taxon>Meleagris</taxon>
    </lineage>
</organism>
<reference evidence="1" key="2">
    <citation type="submission" date="2025-08" db="UniProtKB">
        <authorList>
            <consortium name="Ensembl"/>
        </authorList>
    </citation>
    <scope>IDENTIFICATION</scope>
</reference>
<evidence type="ECO:0000313" key="1">
    <source>
        <dbReference type="Ensembl" id="ENSMGAP00000025761.1"/>
    </source>
</evidence>
<evidence type="ECO:0008006" key="3">
    <source>
        <dbReference type="Google" id="ProtNLM"/>
    </source>
</evidence>
<dbReference type="InterPro" id="IPR036179">
    <property type="entry name" value="Ig-like_dom_sf"/>
</dbReference>
<dbReference type="SUPFAM" id="SSF48726">
    <property type="entry name" value="Immunoglobulin"/>
    <property type="match status" value="1"/>
</dbReference>
<dbReference type="AlphaFoldDB" id="A0A803Y1W4"/>
<dbReference type="InParanoid" id="A0A803Y1W4"/>
<protein>
    <recommendedName>
        <fullName evidence="3">T cell receptor alpha constant</fullName>
    </recommendedName>
</protein>
<sequence>MDQCLDCLESAPQNGDRCCLSNACVGFLFGKEILCDSSSNTGKLNFGSGTRLSVQPYITPSPSVYRLTSEDDKNLEMCLITDYSPEKLKSIRSNVNKTETVVEVATSENKYEASYLSTYWAKKGEMECGAMHEGLEVRSDDPEAGASTLCITGMSLHFKTDENLNTLTFSQLGLKIILMKAIIFNVLMTMLMWKKNE</sequence>
<dbReference type="Gene3D" id="2.60.40.10">
    <property type="entry name" value="Immunoglobulins"/>
    <property type="match status" value="1"/>
</dbReference>
<dbReference type="OrthoDB" id="8947657at2759"/>
<reference evidence="1 2" key="1">
    <citation type="journal article" date="2010" name="PLoS Biol.">
        <title>Multi-platform next-generation sequencing of the domestic turkey (Meleagris gallopavo): genome assembly and analysis.</title>
        <authorList>
            <person name="Dalloul R.A."/>
            <person name="Long J.A."/>
            <person name="Zimin A.V."/>
            <person name="Aslam L."/>
            <person name="Beal K."/>
            <person name="Blomberg L.A."/>
            <person name="Bouffard P."/>
            <person name="Burt D.W."/>
            <person name="Crasta O."/>
            <person name="Crooijmans R.P."/>
            <person name="Cooper K."/>
            <person name="Coulombe R.A."/>
            <person name="De S."/>
            <person name="Delany M.E."/>
            <person name="Dodgson J.B."/>
            <person name="Dong J.J."/>
            <person name="Evans C."/>
            <person name="Frederickson K.M."/>
            <person name="Flicek P."/>
            <person name="Florea L."/>
            <person name="Folkerts O."/>
            <person name="Groenen M.A."/>
            <person name="Harkins T.T."/>
            <person name="Herrero J."/>
            <person name="Hoffmann S."/>
            <person name="Megens H.J."/>
            <person name="Jiang A."/>
            <person name="de Jong P."/>
            <person name="Kaiser P."/>
            <person name="Kim H."/>
            <person name="Kim K.W."/>
            <person name="Kim S."/>
            <person name="Langenberger D."/>
            <person name="Lee M.K."/>
            <person name="Lee T."/>
            <person name="Mane S."/>
            <person name="Marcais G."/>
            <person name="Marz M."/>
            <person name="McElroy A.P."/>
            <person name="Modise T."/>
            <person name="Nefedov M."/>
            <person name="Notredame C."/>
            <person name="Paton I.R."/>
            <person name="Payne W.S."/>
            <person name="Pertea G."/>
            <person name="Prickett D."/>
            <person name="Puiu D."/>
            <person name="Qioa D."/>
            <person name="Raineri E."/>
            <person name="Ruffier M."/>
            <person name="Salzberg S.L."/>
            <person name="Schatz M.C."/>
            <person name="Scheuring C."/>
            <person name="Schmidt C.J."/>
            <person name="Schroeder S."/>
            <person name="Searle S.M."/>
            <person name="Smith E.J."/>
            <person name="Smith J."/>
            <person name="Sonstegard T.S."/>
            <person name="Stadler P.F."/>
            <person name="Tafer H."/>
            <person name="Tu Z.J."/>
            <person name="Van Tassell C.P."/>
            <person name="Vilella A.J."/>
            <person name="Williams K.P."/>
            <person name="Yorke J.A."/>
            <person name="Zhang L."/>
            <person name="Zhang H.B."/>
            <person name="Zhang X."/>
            <person name="Zhang Y."/>
            <person name="Reed K.M."/>
        </authorList>
    </citation>
    <scope>NUCLEOTIDE SEQUENCE [LARGE SCALE GENOMIC DNA]</scope>
</reference>
<keyword evidence="2" id="KW-1185">Reference proteome</keyword>